<protein>
    <submittedName>
        <fullName evidence="3">LEM domain containing 1</fullName>
    </submittedName>
</protein>
<dbReference type="AlphaFoldDB" id="A0A7N5JDU4"/>
<reference evidence="3" key="2">
    <citation type="submission" date="2025-08" db="UniProtKB">
        <authorList>
            <consortium name="Ensembl"/>
        </authorList>
    </citation>
    <scope>IDENTIFICATION</scope>
</reference>
<dbReference type="GeneTree" id="ENSGT00940000154098"/>
<dbReference type="PANTHER" id="PTHR12019:SF12">
    <property type="entry name" value="LEM DOMAIN-CONTAINING PROTEIN 1"/>
    <property type="match status" value="1"/>
</dbReference>
<dbReference type="PROSITE" id="PS50954">
    <property type="entry name" value="LEM"/>
    <property type="match status" value="1"/>
</dbReference>
<dbReference type="Gene3D" id="1.10.720.40">
    <property type="match status" value="1"/>
</dbReference>
<reference evidence="3" key="3">
    <citation type="submission" date="2025-09" db="UniProtKB">
        <authorList>
            <consortium name="Ensembl"/>
        </authorList>
    </citation>
    <scope>IDENTIFICATION</scope>
</reference>
<dbReference type="SMART" id="SM00540">
    <property type="entry name" value="LEM"/>
    <property type="match status" value="1"/>
</dbReference>
<evidence type="ECO:0000313" key="4">
    <source>
        <dbReference type="Proteomes" id="UP000008912"/>
    </source>
</evidence>
<name>A0A7N5JDU4_AILME</name>
<organism evidence="3 4">
    <name type="scientific">Ailuropoda melanoleuca</name>
    <name type="common">Giant panda</name>
    <dbReference type="NCBI Taxonomy" id="9646"/>
    <lineage>
        <taxon>Eukaryota</taxon>
        <taxon>Metazoa</taxon>
        <taxon>Chordata</taxon>
        <taxon>Craniata</taxon>
        <taxon>Vertebrata</taxon>
        <taxon>Euteleostomi</taxon>
        <taxon>Mammalia</taxon>
        <taxon>Eutheria</taxon>
        <taxon>Laurasiatheria</taxon>
        <taxon>Carnivora</taxon>
        <taxon>Caniformia</taxon>
        <taxon>Ursidae</taxon>
        <taxon>Ailuropoda</taxon>
    </lineage>
</organism>
<gene>
    <name evidence="3" type="primary">LEMD1</name>
</gene>
<feature type="domain" description="LEM" evidence="2">
    <location>
        <begin position="1"/>
        <end position="45"/>
    </location>
</feature>
<proteinExistence type="predicted"/>
<sequence>MVDVKCLSDYELQYELTKLGFSPGPILPSTRKVYEKKLVQLLISPPCASPGMNGPEELDRAQDDDDSEGTLRADHSWSLPGPRVGQSCGLWDPGASVPLTPAPTGTFSRRGWARRFLQSVPRLFHSINI</sequence>
<evidence type="ECO:0000313" key="3">
    <source>
        <dbReference type="Ensembl" id="ENSAMEP00000024026.1"/>
    </source>
</evidence>
<evidence type="ECO:0000256" key="1">
    <source>
        <dbReference type="SAM" id="MobiDB-lite"/>
    </source>
</evidence>
<dbReference type="InterPro" id="IPR011015">
    <property type="entry name" value="LEM/LEM-like_dom_sf"/>
</dbReference>
<dbReference type="Proteomes" id="UP000008912">
    <property type="component" value="Unassembled WGS sequence"/>
</dbReference>
<dbReference type="PANTHER" id="PTHR12019">
    <property type="entry name" value="LAMINA-ASSOCIATED POLYPEPTIDE THYMOPOIETIN"/>
    <property type="match status" value="1"/>
</dbReference>
<reference evidence="3 4" key="1">
    <citation type="journal article" date="2010" name="Nature">
        <title>The sequence and de novo assembly of the giant panda genome.</title>
        <authorList>
            <person name="Li R."/>
            <person name="Fan W."/>
            <person name="Tian G."/>
            <person name="Zhu H."/>
            <person name="He L."/>
            <person name="Cai J."/>
            <person name="Huang Q."/>
            <person name="Cai Q."/>
            <person name="Li B."/>
            <person name="Bai Y."/>
            <person name="Zhang Z."/>
            <person name="Zhang Y."/>
            <person name="Wang W."/>
            <person name="Li J."/>
            <person name="Wei F."/>
            <person name="Li H."/>
            <person name="Jian M."/>
            <person name="Li J."/>
            <person name="Zhang Z."/>
            <person name="Nielsen R."/>
            <person name="Li D."/>
            <person name="Gu W."/>
            <person name="Yang Z."/>
            <person name="Xuan Z."/>
            <person name="Ryder O.A."/>
            <person name="Leung F.C."/>
            <person name="Zhou Y."/>
            <person name="Cao J."/>
            <person name="Sun X."/>
            <person name="Fu Y."/>
            <person name="Fang X."/>
            <person name="Guo X."/>
            <person name="Wang B."/>
            <person name="Hou R."/>
            <person name="Shen F."/>
            <person name="Mu B."/>
            <person name="Ni P."/>
            <person name="Lin R."/>
            <person name="Qian W."/>
            <person name="Wang G."/>
            <person name="Yu C."/>
            <person name="Nie W."/>
            <person name="Wang J."/>
            <person name="Wu Z."/>
            <person name="Liang H."/>
            <person name="Min J."/>
            <person name="Wu Q."/>
            <person name="Cheng S."/>
            <person name="Ruan J."/>
            <person name="Wang M."/>
            <person name="Shi Z."/>
            <person name="Wen M."/>
            <person name="Liu B."/>
            <person name="Ren X."/>
            <person name="Zheng H."/>
            <person name="Dong D."/>
            <person name="Cook K."/>
            <person name="Shan G."/>
            <person name="Zhang H."/>
            <person name="Kosiol C."/>
            <person name="Xie X."/>
            <person name="Lu Z."/>
            <person name="Zheng H."/>
            <person name="Li Y."/>
            <person name="Steiner C.C."/>
            <person name="Lam T.T."/>
            <person name="Lin S."/>
            <person name="Zhang Q."/>
            <person name="Li G."/>
            <person name="Tian J."/>
            <person name="Gong T."/>
            <person name="Liu H."/>
            <person name="Zhang D."/>
            <person name="Fang L."/>
            <person name="Ye C."/>
            <person name="Zhang J."/>
            <person name="Hu W."/>
            <person name="Xu A."/>
            <person name="Ren Y."/>
            <person name="Zhang G."/>
            <person name="Bruford M.W."/>
            <person name="Li Q."/>
            <person name="Ma L."/>
            <person name="Guo Y."/>
            <person name="An N."/>
            <person name="Hu Y."/>
            <person name="Zheng Y."/>
            <person name="Shi Y."/>
            <person name="Li Z."/>
            <person name="Liu Q."/>
            <person name="Chen Y."/>
            <person name="Zhao J."/>
            <person name="Qu N."/>
            <person name="Zhao S."/>
            <person name="Tian F."/>
            <person name="Wang X."/>
            <person name="Wang H."/>
            <person name="Xu L."/>
            <person name="Liu X."/>
            <person name="Vinar T."/>
            <person name="Wang Y."/>
            <person name="Lam T.W."/>
            <person name="Yiu S.M."/>
            <person name="Liu S."/>
            <person name="Zhang H."/>
            <person name="Li D."/>
            <person name="Huang Y."/>
            <person name="Wang X."/>
            <person name="Yang G."/>
            <person name="Jiang Z."/>
            <person name="Wang J."/>
            <person name="Qin N."/>
            <person name="Li L."/>
            <person name="Li J."/>
            <person name="Bolund L."/>
            <person name="Kristiansen K."/>
            <person name="Wong G.K."/>
            <person name="Olson M."/>
            <person name="Zhang X."/>
            <person name="Li S."/>
            <person name="Yang H."/>
            <person name="Wang J."/>
            <person name="Wang J."/>
        </authorList>
    </citation>
    <scope>NUCLEOTIDE SEQUENCE [LARGE SCALE GENOMIC DNA]</scope>
</reference>
<evidence type="ECO:0000259" key="2">
    <source>
        <dbReference type="PROSITE" id="PS50954"/>
    </source>
</evidence>
<accession>A0A7N5JDU4</accession>
<dbReference type="FunFam" id="1.10.720.40:FF:000001">
    <property type="entry name" value="LEM domain containing 2, isoform CRA_a"/>
    <property type="match status" value="1"/>
</dbReference>
<dbReference type="SUPFAM" id="SSF63451">
    <property type="entry name" value="LEM domain"/>
    <property type="match status" value="1"/>
</dbReference>
<dbReference type="CDD" id="cd12940">
    <property type="entry name" value="LEM_LAP2_LEMD1"/>
    <property type="match status" value="1"/>
</dbReference>
<dbReference type="InterPro" id="IPR051656">
    <property type="entry name" value="LEM_domain"/>
</dbReference>
<dbReference type="InterPro" id="IPR003887">
    <property type="entry name" value="LEM_dom"/>
</dbReference>
<dbReference type="Ensembl" id="ENSAMET00000042783.1">
    <property type="protein sequence ID" value="ENSAMEP00000024026.1"/>
    <property type="gene ID" value="ENSAMEG00000029071.1"/>
</dbReference>
<feature type="region of interest" description="Disordered" evidence="1">
    <location>
        <begin position="46"/>
        <end position="90"/>
    </location>
</feature>
<dbReference type="Pfam" id="PF03020">
    <property type="entry name" value="LEM"/>
    <property type="match status" value="1"/>
</dbReference>
<keyword evidence="4" id="KW-1185">Reference proteome</keyword>